<dbReference type="Proteomes" id="UP000789702">
    <property type="component" value="Unassembled WGS sequence"/>
</dbReference>
<gene>
    <name evidence="1" type="ORF">DHETER_LOCUS8860</name>
</gene>
<dbReference type="EMBL" id="CAJVPU010014617">
    <property type="protein sequence ID" value="CAG8641372.1"/>
    <property type="molecule type" value="Genomic_DNA"/>
</dbReference>
<proteinExistence type="predicted"/>
<keyword evidence="2" id="KW-1185">Reference proteome</keyword>
<evidence type="ECO:0000313" key="1">
    <source>
        <dbReference type="EMBL" id="CAG8641372.1"/>
    </source>
</evidence>
<evidence type="ECO:0000313" key="2">
    <source>
        <dbReference type="Proteomes" id="UP000789702"/>
    </source>
</evidence>
<feature type="non-terminal residue" evidence="1">
    <location>
        <position position="1"/>
    </location>
</feature>
<accession>A0ACA9N8F5</accession>
<protein>
    <submittedName>
        <fullName evidence="1">16403_t:CDS:1</fullName>
    </submittedName>
</protein>
<reference evidence="1" key="1">
    <citation type="submission" date="2021-06" db="EMBL/GenBank/DDBJ databases">
        <authorList>
            <person name="Kallberg Y."/>
            <person name="Tangrot J."/>
            <person name="Rosling A."/>
        </authorList>
    </citation>
    <scope>NUCLEOTIDE SEQUENCE</scope>
    <source>
        <strain evidence="1">IL203A</strain>
    </source>
</reference>
<comment type="caution">
    <text evidence="1">The sequence shown here is derived from an EMBL/GenBank/DDBJ whole genome shotgun (WGS) entry which is preliminary data.</text>
</comment>
<sequence>NDFDQHQWDLAKIYEKYNVYKLYYYKSKLACLINNFKRNQKQKNKGKESASKFILQKKYKNQTLNEKNKDSISTLTMVSIAQEQNNFIE</sequence>
<organism evidence="1 2">
    <name type="scientific">Dentiscutata heterogama</name>
    <dbReference type="NCBI Taxonomy" id="1316150"/>
    <lineage>
        <taxon>Eukaryota</taxon>
        <taxon>Fungi</taxon>
        <taxon>Fungi incertae sedis</taxon>
        <taxon>Mucoromycota</taxon>
        <taxon>Glomeromycotina</taxon>
        <taxon>Glomeromycetes</taxon>
        <taxon>Diversisporales</taxon>
        <taxon>Gigasporaceae</taxon>
        <taxon>Dentiscutata</taxon>
    </lineage>
</organism>
<name>A0ACA9N8F5_9GLOM</name>